<dbReference type="PANTHER" id="PTHR33137">
    <property type="entry name" value="MEDIATOR OF RNA POLYMERASE II TRANSCRIPTION SUBUNIT 15A-RELATED"/>
    <property type="match status" value="1"/>
</dbReference>
<dbReference type="Gene3D" id="1.10.246.20">
    <property type="entry name" value="Coactivator CBP, KIX domain"/>
    <property type="match status" value="1"/>
</dbReference>
<dbReference type="InterPro" id="IPR044661">
    <property type="entry name" value="MED15a/b/c-like"/>
</dbReference>
<evidence type="ECO:0000259" key="4">
    <source>
        <dbReference type="Pfam" id="PF16987"/>
    </source>
</evidence>
<dbReference type="Pfam" id="PF16987">
    <property type="entry name" value="KIX_2"/>
    <property type="match status" value="1"/>
</dbReference>
<evidence type="ECO:0000313" key="5">
    <source>
        <dbReference type="EMBL" id="KAK1602668.1"/>
    </source>
</evidence>
<comment type="subcellular location">
    <subcellularLocation>
        <location evidence="1">Nucleus</location>
    </subcellularLocation>
</comment>
<evidence type="ECO:0000313" key="6">
    <source>
        <dbReference type="Proteomes" id="UP001231189"/>
    </source>
</evidence>
<dbReference type="GO" id="GO:0003713">
    <property type="term" value="F:transcription coactivator activity"/>
    <property type="evidence" value="ECO:0007669"/>
    <property type="project" value="InterPro"/>
</dbReference>
<accession>A0AAD8QK83</accession>
<feature type="compositionally biased region" description="Polar residues" evidence="3">
    <location>
        <begin position="466"/>
        <end position="476"/>
    </location>
</feature>
<keyword evidence="6" id="KW-1185">Reference proteome</keyword>
<dbReference type="GO" id="GO:0005634">
    <property type="term" value="C:nucleus"/>
    <property type="evidence" value="ECO:0007669"/>
    <property type="project" value="UniProtKB-SubCell"/>
</dbReference>
<keyword evidence="2" id="KW-0539">Nucleus</keyword>
<dbReference type="GO" id="GO:0031490">
    <property type="term" value="F:chromatin DNA binding"/>
    <property type="evidence" value="ECO:0007669"/>
    <property type="project" value="InterPro"/>
</dbReference>
<feature type="compositionally biased region" description="Polar residues" evidence="3">
    <location>
        <begin position="174"/>
        <end position="190"/>
    </location>
</feature>
<reference evidence="5" key="1">
    <citation type="submission" date="2023-07" db="EMBL/GenBank/DDBJ databases">
        <title>A chromosome-level genome assembly of Lolium multiflorum.</title>
        <authorList>
            <person name="Chen Y."/>
            <person name="Copetti D."/>
            <person name="Kolliker R."/>
            <person name="Studer B."/>
        </authorList>
    </citation>
    <scope>NUCLEOTIDE SEQUENCE</scope>
    <source>
        <strain evidence="5">02402/16</strain>
        <tissue evidence="5">Leaf</tissue>
    </source>
</reference>
<feature type="region of interest" description="Disordered" evidence="3">
    <location>
        <begin position="386"/>
        <end position="426"/>
    </location>
</feature>
<dbReference type="AlphaFoldDB" id="A0AAD8QK83"/>
<feature type="region of interest" description="Disordered" evidence="3">
    <location>
        <begin position="174"/>
        <end position="193"/>
    </location>
</feature>
<name>A0AAD8QK83_LOLMU</name>
<organism evidence="5 6">
    <name type="scientific">Lolium multiflorum</name>
    <name type="common">Italian ryegrass</name>
    <name type="synonym">Lolium perenne subsp. multiflorum</name>
    <dbReference type="NCBI Taxonomy" id="4521"/>
    <lineage>
        <taxon>Eukaryota</taxon>
        <taxon>Viridiplantae</taxon>
        <taxon>Streptophyta</taxon>
        <taxon>Embryophyta</taxon>
        <taxon>Tracheophyta</taxon>
        <taxon>Spermatophyta</taxon>
        <taxon>Magnoliopsida</taxon>
        <taxon>Liliopsida</taxon>
        <taxon>Poales</taxon>
        <taxon>Poaceae</taxon>
        <taxon>BOP clade</taxon>
        <taxon>Pooideae</taxon>
        <taxon>Poodae</taxon>
        <taxon>Poeae</taxon>
        <taxon>Poeae Chloroplast Group 2 (Poeae type)</taxon>
        <taxon>Loliodinae</taxon>
        <taxon>Loliinae</taxon>
        <taxon>Lolium</taxon>
    </lineage>
</organism>
<feature type="region of interest" description="Disordered" evidence="3">
    <location>
        <begin position="463"/>
        <end position="494"/>
    </location>
</feature>
<evidence type="ECO:0000256" key="3">
    <source>
        <dbReference type="SAM" id="MobiDB-lite"/>
    </source>
</evidence>
<comment type="caution">
    <text evidence="5">The sequence shown here is derived from an EMBL/GenBank/DDBJ whole genome shotgun (WGS) entry which is preliminary data.</text>
</comment>
<evidence type="ECO:0000256" key="2">
    <source>
        <dbReference type="ARBA" id="ARBA00023242"/>
    </source>
</evidence>
<proteinExistence type="predicted"/>
<gene>
    <name evidence="5" type="ORF">QYE76_016791</name>
</gene>
<dbReference type="Proteomes" id="UP001231189">
    <property type="component" value="Unassembled WGS sequence"/>
</dbReference>
<evidence type="ECO:0000256" key="1">
    <source>
        <dbReference type="ARBA" id="ARBA00004123"/>
    </source>
</evidence>
<dbReference type="EMBL" id="JAUUTY010000206">
    <property type="protein sequence ID" value="KAK1602668.1"/>
    <property type="molecule type" value="Genomic_DNA"/>
</dbReference>
<dbReference type="InterPro" id="IPR036546">
    <property type="entry name" value="MED15_KIX"/>
</dbReference>
<dbReference type="PANTHER" id="PTHR33137:SF10">
    <property type="entry name" value="EXPRESSED PROTEIN"/>
    <property type="match status" value="1"/>
</dbReference>
<dbReference type="InterPro" id="IPR036529">
    <property type="entry name" value="KIX_dom_sf"/>
</dbReference>
<feature type="domain" description="Mediator complex subunit 15 KIX" evidence="4">
    <location>
        <begin position="11"/>
        <end position="77"/>
    </location>
</feature>
<feature type="compositionally biased region" description="Polar residues" evidence="3">
    <location>
        <begin position="395"/>
        <end position="417"/>
    </location>
</feature>
<protein>
    <recommendedName>
        <fullName evidence="4">Mediator complex subunit 15 KIX domain-containing protein</fullName>
    </recommendedName>
</protein>
<sequence length="707" mass="77433">MENGAQPAAGGHWLAAAPPNLRERVVQNIVRNLPQVDDIHGIASRYEAMVFSQSGSVEDYVRTISKKMACFQQKRQPVERPASGHQQQTHMGHQMRPLNAVPANPSASAMPRTASAVPLAVRPSHVQHIQAQPSFATPVAAAQWHHAPRNTTSTTPVTPVVQQLHPRHRTAVTQVQTQCPARHNSTQQPRPQLMRMDHQQDLRQSYHTHGGQQSSAATMQIGHPEGHNTQQFGHPQVQINQQSAVQVDWREDMFQKITSLKDAHLSELMEFERALRASVARSKTDEELKSLPKEQADQYKNASSVMTRISCVLGFLQLQKSSIPEHAKDHFDMCQASLYGLLQFYRKSNARNARRNARLQSQNCHELPRVVNITGAGATDVTLQKHEEQPAAEALSQSSSQNVPAESPLAQHQNRSGQLAGEAENSEVHRVAEAPVAISLTPVTGDTPPFAGGTCCQEIQEHPTEQEATSQLTQNVDPAGTSPAQKAEDDSVKAEAETPVAVEAAKTPLSMLALRRLASDMGVNLKRAFPHTTTSGTTDGSSCVWFDDEPSGESSCKRRKTQEVSLLDDIRATCSMLVETHIIIISEDHTDGTVIELCYNGVSLGPDLKLRAAIGASEISTKLLVPGDYPRSSPVIHSDGEQRSGLPGVVDMAFRRALGLLPEPRSIEGMARAWDSVARRAVLQFVYRLTGGTFGSRYSHWESCIPV</sequence>